<dbReference type="AlphaFoldDB" id="W5T399"/>
<keyword evidence="3 8" id="KW-0732">Signal</keyword>
<comment type="function">
    <text evidence="1 8">The Vlp and Vsp proteins are antigenically distinct proteins, only one vlp or vsp gene is transcriptionally active at any one time. Switching between these genes is a mechanism of host immune response evasion.</text>
</comment>
<proteinExistence type="predicted"/>
<reference evidence="9" key="1">
    <citation type="submission" date="2013-04" db="EMBL/GenBank/DDBJ databases">
        <title>Comparative Genomics of Relapsing Fever Spirochetes.</title>
        <authorList>
            <person name="Schwan T.G."/>
            <person name="Raffel S.J."/>
            <person name="Porcella S.F."/>
            <person name="Martens C.A."/>
            <person name="Bruno D.P."/>
            <person name="Ricklefs S.M."/>
            <person name="Barbian K.B."/>
        </authorList>
    </citation>
    <scope>NUCLEOTIDE SEQUENCE</scope>
    <source>
        <strain evidence="9">Co53</strain>
        <plasmid evidence="9">unnamed</plasmid>
    </source>
</reference>
<dbReference type="OrthoDB" id="352883at2"/>
<geneLocation type="plasmid" evidence="9">
    <name>unnamed</name>
</geneLocation>
<evidence type="ECO:0000256" key="7">
    <source>
        <dbReference type="ARBA" id="ARBA00023288"/>
    </source>
</evidence>
<dbReference type="PROSITE" id="PS51257">
    <property type="entry name" value="PROKAR_LIPOPROTEIN"/>
    <property type="match status" value="1"/>
</dbReference>
<keyword evidence="9" id="KW-0614">Plasmid</keyword>
<protein>
    <recommendedName>
        <fullName evidence="8">Variable large protein</fullName>
    </recommendedName>
</protein>
<accession>W5T399</accession>
<name>W5T399_9SPIR</name>
<dbReference type="InterPro" id="IPR000680">
    <property type="entry name" value="Borrelia_lipo"/>
</dbReference>
<feature type="chain" id="PRO_5008452766" description="Variable large protein" evidence="8">
    <location>
        <begin position="19"/>
        <end position="337"/>
    </location>
</feature>
<gene>
    <name evidence="9" type="ORF">BCO_0125318</name>
</gene>
<dbReference type="EMBL" id="CP005773">
    <property type="protein sequence ID" value="AHH11796.1"/>
    <property type="molecule type" value="Genomic_DNA"/>
</dbReference>
<sequence>MKKLKRICATLFISLFLACNNGVIEELEKRNHFLSSLANLGNDFLNIFTSFGDSLAGVLGFDTNTKKSEVGDYFKNIQKTVEGVKSKLNKIIENMKREENPNTAATETAVTTLNEKLMKIISGAKKVSGAIGEGVNDEVGKVVKGADGSKPTGVDDIIDGIKEILNIVLQQEGSAAAGTNKVAKDGTERQQNAGVALLFVKKDNSSAKESAGDASKAVGAVTGADVLKGMIDPKAKSIAENVDTTNAKDVANAQDALIAGALALKGMAKDGKFATANDGTEAKDEIKNAVASAVTKALSTLTVAIRKTIEDGLKKVKEAMKISPDSLVTTEASIANK</sequence>
<evidence type="ECO:0000313" key="9">
    <source>
        <dbReference type="EMBL" id="AHH11796.1"/>
    </source>
</evidence>
<keyword evidence="6 8" id="KW-0998">Cell outer membrane</keyword>
<keyword evidence="5 8" id="KW-0564">Palmitate</keyword>
<evidence type="ECO:0000256" key="3">
    <source>
        <dbReference type="ARBA" id="ARBA00022729"/>
    </source>
</evidence>
<evidence type="ECO:0000256" key="2">
    <source>
        <dbReference type="ARBA" id="ARBA00004459"/>
    </source>
</evidence>
<evidence type="ECO:0000256" key="4">
    <source>
        <dbReference type="ARBA" id="ARBA00023136"/>
    </source>
</evidence>
<evidence type="ECO:0000256" key="8">
    <source>
        <dbReference type="RuleBase" id="RU363105"/>
    </source>
</evidence>
<organism evidence="9">
    <name type="scientific">Borrelia coriaceae ATCC 43381</name>
    <dbReference type="NCBI Taxonomy" id="1408429"/>
    <lineage>
        <taxon>Bacteria</taxon>
        <taxon>Pseudomonadati</taxon>
        <taxon>Spirochaetota</taxon>
        <taxon>Spirochaetia</taxon>
        <taxon>Spirochaetales</taxon>
        <taxon>Borreliaceae</taxon>
        <taxon>Borrelia</taxon>
    </lineage>
</organism>
<dbReference type="SUPFAM" id="SSF74748">
    <property type="entry name" value="Variable surface antigen VlsE"/>
    <property type="match status" value="1"/>
</dbReference>
<feature type="signal peptide" evidence="8">
    <location>
        <begin position="1"/>
        <end position="18"/>
    </location>
</feature>
<comment type="subcellular location">
    <subcellularLocation>
        <location evidence="2 8">Cell outer membrane</location>
        <topology evidence="2 8">Lipid-anchor</topology>
    </subcellularLocation>
</comment>
<keyword evidence="7 8" id="KW-0449">Lipoprotein</keyword>
<keyword evidence="4 8" id="KW-0472">Membrane</keyword>
<evidence type="ECO:0000256" key="6">
    <source>
        <dbReference type="ARBA" id="ARBA00023237"/>
    </source>
</evidence>
<evidence type="ECO:0000256" key="1">
    <source>
        <dbReference type="ARBA" id="ARBA00003932"/>
    </source>
</evidence>
<dbReference type="GO" id="GO:0009279">
    <property type="term" value="C:cell outer membrane"/>
    <property type="evidence" value="ECO:0007669"/>
    <property type="project" value="UniProtKB-SubCell"/>
</dbReference>
<dbReference type="HOGENOM" id="CLU_054711_0_1_12"/>
<evidence type="ECO:0000256" key="5">
    <source>
        <dbReference type="ARBA" id="ARBA00023139"/>
    </source>
</evidence>
<dbReference type="Pfam" id="PF00921">
    <property type="entry name" value="Lipoprotein_2"/>
    <property type="match status" value="1"/>
</dbReference>
<dbReference type="RefSeq" id="WP_025408967.1">
    <property type="nucleotide sequence ID" value="NZ_CP005773.1"/>
</dbReference>